<dbReference type="EMBL" id="MTJN01000002">
    <property type="protein sequence ID" value="OOV06518.1"/>
    <property type="molecule type" value="Genomic_DNA"/>
</dbReference>
<evidence type="ECO:0000313" key="9">
    <source>
        <dbReference type="Proteomes" id="UP000190750"/>
    </source>
</evidence>
<accession>A0A1T1ARC6</accession>
<dbReference type="AlphaFoldDB" id="A0A1T1ARC6"/>
<gene>
    <name evidence="8" type="ORF">RF819_07030</name>
</gene>
<dbReference type="STRING" id="28066.RF819_07030"/>
<dbReference type="SUPFAM" id="SSF161098">
    <property type="entry name" value="MetI-like"/>
    <property type="match status" value="1"/>
</dbReference>
<evidence type="ECO:0000256" key="2">
    <source>
        <dbReference type="ARBA" id="ARBA00022448"/>
    </source>
</evidence>
<dbReference type="OrthoDB" id="9801163at2"/>
<reference evidence="8 9" key="1">
    <citation type="submission" date="2017-01" db="EMBL/GenBank/DDBJ databases">
        <title>Genome sequencing of Rhodoferax fermentans JCM 7819.</title>
        <authorList>
            <person name="Kim Y.J."/>
            <person name="Farh M.E.-A."/>
            <person name="Yang D.-C."/>
        </authorList>
    </citation>
    <scope>NUCLEOTIDE SEQUENCE [LARGE SCALE GENOMIC DNA]</scope>
    <source>
        <strain evidence="8 9">JCM 7819</strain>
    </source>
</reference>
<feature type="transmembrane region" description="Helical" evidence="6">
    <location>
        <begin position="172"/>
        <end position="198"/>
    </location>
</feature>
<evidence type="ECO:0000259" key="7">
    <source>
        <dbReference type="PROSITE" id="PS50928"/>
    </source>
</evidence>
<dbReference type="GO" id="GO:0031460">
    <property type="term" value="P:glycine betaine transport"/>
    <property type="evidence" value="ECO:0007669"/>
    <property type="project" value="UniProtKB-ARBA"/>
</dbReference>
<comment type="subcellular location">
    <subcellularLocation>
        <location evidence="1 6">Cell membrane</location>
        <topology evidence="1 6">Multi-pass membrane protein</topology>
    </subcellularLocation>
</comment>
<keyword evidence="2 6" id="KW-0813">Transport</keyword>
<dbReference type="FunFam" id="1.10.3720.10:FF:000001">
    <property type="entry name" value="Glycine betaine ABC transporter, permease"/>
    <property type="match status" value="1"/>
</dbReference>
<evidence type="ECO:0000256" key="3">
    <source>
        <dbReference type="ARBA" id="ARBA00022692"/>
    </source>
</evidence>
<dbReference type="RefSeq" id="WP_078364316.1">
    <property type="nucleotide sequence ID" value="NZ_MTJN01000002.1"/>
</dbReference>
<dbReference type="PROSITE" id="PS50928">
    <property type="entry name" value="ABC_TM1"/>
    <property type="match status" value="1"/>
</dbReference>
<proteinExistence type="inferred from homology"/>
<protein>
    <submittedName>
        <fullName evidence="8">Osmoprotectant uptake system permease</fullName>
    </submittedName>
</protein>
<evidence type="ECO:0000256" key="6">
    <source>
        <dbReference type="RuleBase" id="RU363032"/>
    </source>
</evidence>
<dbReference type="InterPro" id="IPR000515">
    <property type="entry name" value="MetI-like"/>
</dbReference>
<dbReference type="InterPro" id="IPR035906">
    <property type="entry name" value="MetI-like_sf"/>
</dbReference>
<dbReference type="PANTHER" id="PTHR30177:SF32">
    <property type="entry name" value="GLYCINE BETAINE UPTAKE SYSTEM PERMEASE PROTEIN YEHW"/>
    <property type="match status" value="1"/>
</dbReference>
<feature type="transmembrane region" description="Helical" evidence="6">
    <location>
        <begin position="123"/>
        <end position="143"/>
    </location>
</feature>
<comment type="caution">
    <text evidence="8">The sequence shown here is derived from an EMBL/GenBank/DDBJ whole genome shotgun (WGS) entry which is preliminary data.</text>
</comment>
<evidence type="ECO:0000256" key="4">
    <source>
        <dbReference type="ARBA" id="ARBA00022989"/>
    </source>
</evidence>
<evidence type="ECO:0000313" key="8">
    <source>
        <dbReference type="EMBL" id="OOV06518.1"/>
    </source>
</evidence>
<dbReference type="Pfam" id="PF00528">
    <property type="entry name" value="BPD_transp_1"/>
    <property type="match status" value="1"/>
</dbReference>
<feature type="transmembrane region" description="Helical" evidence="6">
    <location>
        <begin position="218"/>
        <end position="240"/>
    </location>
</feature>
<sequence length="252" mass="26734">MNKRAAKDNSLRTTVVLVTLLILLALFMTELEPVFHHLFAMQERPMYRQESFINLLGAHVALVLVSSGSALVLALAAGIWVTRAGGREYQSTVESLVAMGQTFPPVAVLALAVPLIGFGERPAYIALALYGLLPMLQAVIAGLDSTPEAVVDAARGLGLSQWQVFRSVELPLAAPVILAGIRTSVTINIGTAAIAATVGAQNLGSPIIIGLSGFNTPYVLQGALLTGLLAITTDCAFEFLSRRTQRWKLAAQ</sequence>
<dbReference type="GO" id="GO:0055085">
    <property type="term" value="P:transmembrane transport"/>
    <property type="evidence" value="ECO:0007669"/>
    <property type="project" value="InterPro"/>
</dbReference>
<feature type="domain" description="ABC transmembrane type-1" evidence="7">
    <location>
        <begin position="56"/>
        <end position="241"/>
    </location>
</feature>
<keyword evidence="4 6" id="KW-1133">Transmembrane helix</keyword>
<name>A0A1T1ARC6_RHOFE</name>
<dbReference type="Proteomes" id="UP000190750">
    <property type="component" value="Unassembled WGS sequence"/>
</dbReference>
<evidence type="ECO:0000256" key="1">
    <source>
        <dbReference type="ARBA" id="ARBA00004651"/>
    </source>
</evidence>
<dbReference type="CDD" id="cd06261">
    <property type="entry name" value="TM_PBP2"/>
    <property type="match status" value="1"/>
</dbReference>
<keyword evidence="3 6" id="KW-0812">Transmembrane</keyword>
<keyword evidence="9" id="KW-1185">Reference proteome</keyword>
<comment type="similarity">
    <text evidence="6">Belongs to the binding-protein-dependent transport system permease family.</text>
</comment>
<dbReference type="GO" id="GO:0005886">
    <property type="term" value="C:plasma membrane"/>
    <property type="evidence" value="ECO:0007669"/>
    <property type="project" value="UniProtKB-SubCell"/>
</dbReference>
<dbReference type="PANTHER" id="PTHR30177">
    <property type="entry name" value="GLYCINE BETAINE/L-PROLINE TRANSPORT SYSTEM PERMEASE PROTEIN PROW"/>
    <property type="match status" value="1"/>
</dbReference>
<keyword evidence="5 6" id="KW-0472">Membrane</keyword>
<feature type="transmembrane region" description="Helical" evidence="6">
    <location>
        <begin position="93"/>
        <end position="117"/>
    </location>
</feature>
<dbReference type="Gene3D" id="1.10.3720.10">
    <property type="entry name" value="MetI-like"/>
    <property type="match status" value="1"/>
</dbReference>
<feature type="transmembrane region" description="Helical" evidence="6">
    <location>
        <begin position="55"/>
        <end position="81"/>
    </location>
</feature>
<dbReference type="InterPro" id="IPR051204">
    <property type="entry name" value="ABC_transp_perm/SBD"/>
</dbReference>
<organism evidence="8 9">
    <name type="scientific">Rhodoferax fermentans</name>
    <dbReference type="NCBI Taxonomy" id="28066"/>
    <lineage>
        <taxon>Bacteria</taxon>
        <taxon>Pseudomonadati</taxon>
        <taxon>Pseudomonadota</taxon>
        <taxon>Betaproteobacteria</taxon>
        <taxon>Burkholderiales</taxon>
        <taxon>Comamonadaceae</taxon>
        <taxon>Rhodoferax</taxon>
    </lineage>
</organism>
<evidence type="ECO:0000256" key="5">
    <source>
        <dbReference type="ARBA" id="ARBA00023136"/>
    </source>
</evidence>